<reference evidence="2 3" key="1">
    <citation type="submission" date="2022-06" db="EMBL/GenBank/DDBJ databases">
        <title>Genomic Encyclopedia of Archaeal and Bacterial Type Strains, Phase II (KMG-II): from individual species to whole genera.</title>
        <authorList>
            <person name="Goeker M."/>
        </authorList>
    </citation>
    <scope>NUCLEOTIDE SEQUENCE [LARGE SCALE GENOMIC DNA]</scope>
    <source>
        <strain evidence="2 3">DSM 44693</strain>
    </source>
</reference>
<evidence type="ECO:0000313" key="3">
    <source>
        <dbReference type="Proteomes" id="UP001206895"/>
    </source>
</evidence>
<accession>A0ABT1HIC6</accession>
<keyword evidence="1" id="KW-0472">Membrane</keyword>
<dbReference type="EMBL" id="JAMTCJ010000003">
    <property type="protein sequence ID" value="MCP2177346.1"/>
    <property type="molecule type" value="Genomic_DNA"/>
</dbReference>
<feature type="transmembrane region" description="Helical" evidence="1">
    <location>
        <begin position="61"/>
        <end position="87"/>
    </location>
</feature>
<proteinExistence type="predicted"/>
<dbReference type="Proteomes" id="UP001206895">
    <property type="component" value="Unassembled WGS sequence"/>
</dbReference>
<keyword evidence="1" id="KW-1133">Transmembrane helix</keyword>
<evidence type="ECO:0000256" key="1">
    <source>
        <dbReference type="SAM" id="Phobius"/>
    </source>
</evidence>
<name>A0ABT1HIC6_9NOCA</name>
<keyword evidence="3" id="KW-1185">Reference proteome</keyword>
<organism evidence="2 3">
    <name type="scientific">Williamsia maris</name>
    <dbReference type="NCBI Taxonomy" id="72806"/>
    <lineage>
        <taxon>Bacteria</taxon>
        <taxon>Bacillati</taxon>
        <taxon>Actinomycetota</taxon>
        <taxon>Actinomycetes</taxon>
        <taxon>Mycobacteriales</taxon>
        <taxon>Nocardiaceae</taxon>
        <taxon>Williamsia</taxon>
    </lineage>
</organism>
<sequence length="93" mass="9495">MGPVNGPATTTCELSLGGGDVGPSLPLWYLQGVALGAICGLVAVIVVVARSRGEDGFSRAVQLALAALFAAVVWPISIAVVVVGAVARWRRPR</sequence>
<feature type="transmembrane region" description="Helical" evidence="1">
    <location>
        <begin position="28"/>
        <end position="49"/>
    </location>
</feature>
<gene>
    <name evidence="2" type="ORF">LX13_003174</name>
</gene>
<protein>
    <recommendedName>
        <fullName evidence="4">Transmembrane protein</fullName>
    </recommendedName>
</protein>
<evidence type="ECO:0000313" key="2">
    <source>
        <dbReference type="EMBL" id="MCP2177346.1"/>
    </source>
</evidence>
<evidence type="ECO:0008006" key="4">
    <source>
        <dbReference type="Google" id="ProtNLM"/>
    </source>
</evidence>
<comment type="caution">
    <text evidence="2">The sequence shown here is derived from an EMBL/GenBank/DDBJ whole genome shotgun (WGS) entry which is preliminary data.</text>
</comment>
<keyword evidence="1" id="KW-0812">Transmembrane</keyword>